<dbReference type="AlphaFoldDB" id="A0A454TLS4"/>
<protein>
    <submittedName>
        <fullName evidence="1">Uncharacterized protein</fullName>
    </submittedName>
</protein>
<sequence>MAEKSLFDQLPPDDLCEVAWLLGMSEPDPGFICYMRMTPALPVPFSMADAVRAYMDCIRGMLYNGEERELRAV</sequence>
<organism evidence="1 2">
    <name type="scientific">Ralstonia pseudosolanacearum</name>
    <dbReference type="NCBI Taxonomy" id="1310165"/>
    <lineage>
        <taxon>Bacteria</taxon>
        <taxon>Pseudomonadati</taxon>
        <taxon>Pseudomonadota</taxon>
        <taxon>Betaproteobacteria</taxon>
        <taxon>Burkholderiales</taxon>
        <taxon>Burkholderiaceae</taxon>
        <taxon>Ralstonia</taxon>
        <taxon>Ralstonia solanacearum species complex</taxon>
    </lineage>
</organism>
<reference evidence="1 2" key="1">
    <citation type="submission" date="2018-10" db="EMBL/GenBank/DDBJ databases">
        <title>Draft Genome Sequence of Ralstonia pseudosolanacearum (R. solanacearum phylotype I) Strain Tg03 Isolated from Luffa cylindrica in China.</title>
        <authorList>
            <person name="Yuan G.-Q."/>
            <person name="Li Q.-Q."/>
            <person name="Zhang Y.-W."/>
        </authorList>
    </citation>
    <scope>NUCLEOTIDE SEQUENCE [LARGE SCALE GENOMIC DNA]</scope>
    <source>
        <strain evidence="1 2">Tg03</strain>
    </source>
</reference>
<dbReference type="Proteomes" id="UP000271222">
    <property type="component" value="Unassembled WGS sequence"/>
</dbReference>
<dbReference type="EMBL" id="RJTL01000038">
    <property type="protein sequence ID" value="RNM03054.1"/>
    <property type="molecule type" value="Genomic_DNA"/>
</dbReference>
<gene>
    <name evidence="1" type="ORF">EGA29_20015</name>
</gene>
<accession>A0A454TLS4</accession>
<evidence type="ECO:0000313" key="1">
    <source>
        <dbReference type="EMBL" id="RNM03054.1"/>
    </source>
</evidence>
<name>A0A454TLS4_9RALS</name>
<evidence type="ECO:0000313" key="2">
    <source>
        <dbReference type="Proteomes" id="UP000271222"/>
    </source>
</evidence>
<proteinExistence type="predicted"/>
<comment type="caution">
    <text evidence="1">The sequence shown here is derived from an EMBL/GenBank/DDBJ whole genome shotgun (WGS) entry which is preliminary data.</text>
</comment>